<name>A0AAV7MA78_PLEWA</name>
<dbReference type="EMBL" id="JANPWB010000014">
    <property type="protein sequence ID" value="KAJ1098038.1"/>
    <property type="molecule type" value="Genomic_DNA"/>
</dbReference>
<keyword evidence="4" id="KW-1185">Reference proteome</keyword>
<evidence type="ECO:0000256" key="1">
    <source>
        <dbReference type="SAM" id="Coils"/>
    </source>
</evidence>
<dbReference type="AlphaFoldDB" id="A0AAV7MA78"/>
<feature type="compositionally biased region" description="Basic residues" evidence="2">
    <location>
        <begin position="139"/>
        <end position="152"/>
    </location>
</feature>
<proteinExistence type="predicted"/>
<evidence type="ECO:0000313" key="3">
    <source>
        <dbReference type="EMBL" id="KAJ1098038.1"/>
    </source>
</evidence>
<dbReference type="Proteomes" id="UP001066276">
    <property type="component" value="Chromosome 10"/>
</dbReference>
<protein>
    <submittedName>
        <fullName evidence="3">Uncharacterized protein</fullName>
    </submittedName>
</protein>
<comment type="caution">
    <text evidence="3">The sequence shown here is derived from an EMBL/GenBank/DDBJ whole genome shotgun (WGS) entry which is preliminary data.</text>
</comment>
<keyword evidence="1" id="KW-0175">Coiled coil</keyword>
<organism evidence="3 4">
    <name type="scientific">Pleurodeles waltl</name>
    <name type="common">Iberian ribbed newt</name>
    <dbReference type="NCBI Taxonomy" id="8319"/>
    <lineage>
        <taxon>Eukaryota</taxon>
        <taxon>Metazoa</taxon>
        <taxon>Chordata</taxon>
        <taxon>Craniata</taxon>
        <taxon>Vertebrata</taxon>
        <taxon>Euteleostomi</taxon>
        <taxon>Amphibia</taxon>
        <taxon>Batrachia</taxon>
        <taxon>Caudata</taxon>
        <taxon>Salamandroidea</taxon>
        <taxon>Salamandridae</taxon>
        <taxon>Pleurodelinae</taxon>
        <taxon>Pleurodeles</taxon>
    </lineage>
</organism>
<gene>
    <name evidence="3" type="ORF">NDU88_003154</name>
</gene>
<sequence length="161" mass="18479">MGNLITQAKRQMNEQIIKIEQLTKELEKMANQQDVPNQLAKMEEQIKNKEEEIKSRKAHKFNRDKLDHEHGRIYAFARKYDILRTKDMLKSGVEAVAHHCSADDSSEIGFSADEAPQNKLDFQGEMRLMQMATPPSGPNRKRGRGGRRRGGGRGRGNQYKE</sequence>
<evidence type="ECO:0000256" key="2">
    <source>
        <dbReference type="SAM" id="MobiDB-lite"/>
    </source>
</evidence>
<feature type="region of interest" description="Disordered" evidence="2">
    <location>
        <begin position="130"/>
        <end position="161"/>
    </location>
</feature>
<accession>A0AAV7MA78</accession>
<evidence type="ECO:0000313" key="4">
    <source>
        <dbReference type="Proteomes" id="UP001066276"/>
    </source>
</evidence>
<reference evidence="3" key="1">
    <citation type="journal article" date="2022" name="bioRxiv">
        <title>Sequencing and chromosome-scale assembly of the giantPleurodeles waltlgenome.</title>
        <authorList>
            <person name="Brown T."/>
            <person name="Elewa A."/>
            <person name="Iarovenko S."/>
            <person name="Subramanian E."/>
            <person name="Araus A.J."/>
            <person name="Petzold A."/>
            <person name="Susuki M."/>
            <person name="Suzuki K.-i.T."/>
            <person name="Hayashi T."/>
            <person name="Toyoda A."/>
            <person name="Oliveira C."/>
            <person name="Osipova E."/>
            <person name="Leigh N.D."/>
            <person name="Simon A."/>
            <person name="Yun M.H."/>
        </authorList>
    </citation>
    <scope>NUCLEOTIDE SEQUENCE</scope>
    <source>
        <strain evidence="3">20211129_DDA</strain>
        <tissue evidence="3">Liver</tissue>
    </source>
</reference>
<feature type="coiled-coil region" evidence="1">
    <location>
        <begin position="5"/>
        <end position="59"/>
    </location>
</feature>